<protein>
    <submittedName>
        <fullName evidence="2">Uncharacterized protein</fullName>
    </submittedName>
</protein>
<dbReference type="AlphaFoldDB" id="A0A426YSZ6"/>
<organism evidence="2 3">
    <name type="scientific">Ensete ventricosum</name>
    <name type="common">Abyssinian banana</name>
    <name type="synonym">Musa ensete</name>
    <dbReference type="NCBI Taxonomy" id="4639"/>
    <lineage>
        <taxon>Eukaryota</taxon>
        <taxon>Viridiplantae</taxon>
        <taxon>Streptophyta</taxon>
        <taxon>Embryophyta</taxon>
        <taxon>Tracheophyta</taxon>
        <taxon>Spermatophyta</taxon>
        <taxon>Magnoliopsida</taxon>
        <taxon>Liliopsida</taxon>
        <taxon>Zingiberales</taxon>
        <taxon>Musaceae</taxon>
        <taxon>Ensete</taxon>
    </lineage>
</organism>
<gene>
    <name evidence="2" type="ORF">B296_00021917</name>
</gene>
<reference evidence="2 3" key="1">
    <citation type="journal article" date="2014" name="Agronomy (Basel)">
        <title>A Draft Genome Sequence for Ensete ventricosum, the Drought-Tolerant Tree Against Hunger.</title>
        <authorList>
            <person name="Harrison J."/>
            <person name="Moore K.A."/>
            <person name="Paszkiewicz K."/>
            <person name="Jones T."/>
            <person name="Grant M."/>
            <person name="Ambacheew D."/>
            <person name="Muzemil S."/>
            <person name="Studholme D.J."/>
        </authorList>
    </citation>
    <scope>NUCLEOTIDE SEQUENCE [LARGE SCALE GENOMIC DNA]</scope>
</reference>
<feature type="region of interest" description="Disordered" evidence="1">
    <location>
        <begin position="83"/>
        <end position="106"/>
    </location>
</feature>
<sequence>MNRPRQATWKRCSNIERNNGVDRSRSHRGQERCADRRDHLFATWRDIDGSRIDDCVRLLNYPIRAGRADRGGRGELVAFEGGRSSAAEPIEEVGESSSPSRGAGAQAGYDIKNEIYERLVASGNEEARSNPYFKEHFDAHFSRLPAR</sequence>
<accession>A0A426YSZ6</accession>
<evidence type="ECO:0000313" key="2">
    <source>
        <dbReference type="EMBL" id="RRT54842.1"/>
    </source>
</evidence>
<proteinExistence type="predicted"/>
<evidence type="ECO:0000313" key="3">
    <source>
        <dbReference type="Proteomes" id="UP000287651"/>
    </source>
</evidence>
<comment type="caution">
    <text evidence="2">The sequence shown here is derived from an EMBL/GenBank/DDBJ whole genome shotgun (WGS) entry which is preliminary data.</text>
</comment>
<name>A0A426YSZ6_ENSVE</name>
<dbReference type="Proteomes" id="UP000287651">
    <property type="component" value="Unassembled WGS sequence"/>
</dbReference>
<evidence type="ECO:0000256" key="1">
    <source>
        <dbReference type="SAM" id="MobiDB-lite"/>
    </source>
</evidence>
<dbReference type="EMBL" id="AMZH03010391">
    <property type="protein sequence ID" value="RRT54842.1"/>
    <property type="molecule type" value="Genomic_DNA"/>
</dbReference>